<accession>A0A5E7IS87</accession>
<keyword evidence="1" id="KW-0472">Membrane</keyword>
<evidence type="ECO:0000313" key="3">
    <source>
        <dbReference type="Proteomes" id="UP000349468"/>
    </source>
</evidence>
<dbReference type="RefSeq" id="WP_154912009.1">
    <property type="nucleotide sequence ID" value="NZ_CABVIK010000004.1"/>
</dbReference>
<feature type="transmembrane region" description="Helical" evidence="1">
    <location>
        <begin position="79"/>
        <end position="101"/>
    </location>
</feature>
<dbReference type="EMBL" id="CABVIK010000004">
    <property type="protein sequence ID" value="VVO77657.1"/>
    <property type="molecule type" value="Genomic_DNA"/>
</dbReference>
<evidence type="ECO:0000313" key="2">
    <source>
        <dbReference type="EMBL" id="VVO77657.1"/>
    </source>
</evidence>
<keyword evidence="1" id="KW-1133">Transmembrane helix</keyword>
<keyword evidence="1" id="KW-0812">Transmembrane</keyword>
<name>A0A5E7IS87_PSEFL</name>
<reference evidence="2 3" key="1">
    <citation type="submission" date="2019-09" db="EMBL/GenBank/DDBJ databases">
        <authorList>
            <person name="Chandra G."/>
            <person name="Truman W A."/>
        </authorList>
    </citation>
    <scope>NUCLEOTIDE SEQUENCE [LARGE SCALE GENOMIC DNA]</scope>
    <source>
        <strain evidence="2">PS870</strain>
    </source>
</reference>
<sequence length="147" mass="15692">MNSTQVVDAVTAQVQSAKDRGHQEVTIESLETYLEALKQHIESQAPLMQANIDFQRQANEYAHQSEQEMFRSVIVSGQIALKTSLLIGGGGAAALLAFASSAWKSLKPEGLELLGLTVFLLGVGVLLVGIAAGTTYLSQSFYHDGLG</sequence>
<gene>
    <name evidence="2" type="ORF">PS870_01626</name>
</gene>
<dbReference type="AlphaFoldDB" id="A0A5E7IS87"/>
<dbReference type="Proteomes" id="UP000349468">
    <property type="component" value="Unassembled WGS sequence"/>
</dbReference>
<evidence type="ECO:0008006" key="4">
    <source>
        <dbReference type="Google" id="ProtNLM"/>
    </source>
</evidence>
<organism evidence="2 3">
    <name type="scientific">Pseudomonas fluorescens</name>
    <dbReference type="NCBI Taxonomy" id="294"/>
    <lineage>
        <taxon>Bacteria</taxon>
        <taxon>Pseudomonadati</taxon>
        <taxon>Pseudomonadota</taxon>
        <taxon>Gammaproteobacteria</taxon>
        <taxon>Pseudomonadales</taxon>
        <taxon>Pseudomonadaceae</taxon>
        <taxon>Pseudomonas</taxon>
    </lineage>
</organism>
<feature type="transmembrane region" description="Helical" evidence="1">
    <location>
        <begin position="113"/>
        <end position="137"/>
    </location>
</feature>
<evidence type="ECO:0000256" key="1">
    <source>
        <dbReference type="SAM" id="Phobius"/>
    </source>
</evidence>
<proteinExistence type="predicted"/>
<protein>
    <recommendedName>
        <fullName evidence="4">Transmembrane protein</fullName>
    </recommendedName>
</protein>